<feature type="region of interest" description="Disordered" evidence="1">
    <location>
        <begin position="64"/>
        <end position="83"/>
    </location>
</feature>
<comment type="caution">
    <text evidence="3">The sequence shown here is derived from an EMBL/GenBank/DDBJ whole genome shotgun (WGS) entry which is preliminary data.</text>
</comment>
<dbReference type="AlphaFoldDB" id="A0AAE0IL57"/>
<reference evidence="3" key="2">
    <citation type="submission" date="2023-06" db="EMBL/GenBank/DDBJ databases">
        <authorList>
            <consortium name="Lawrence Berkeley National Laboratory"/>
            <person name="Haridas S."/>
            <person name="Hensen N."/>
            <person name="Bonometti L."/>
            <person name="Westerberg I."/>
            <person name="Brannstrom I.O."/>
            <person name="Guillou S."/>
            <person name="Cros-Aarteil S."/>
            <person name="Calhoun S."/>
            <person name="Kuo A."/>
            <person name="Mondo S."/>
            <person name="Pangilinan J."/>
            <person name="Riley R."/>
            <person name="Labutti K."/>
            <person name="Andreopoulos B."/>
            <person name="Lipzen A."/>
            <person name="Chen C."/>
            <person name="Yanf M."/>
            <person name="Daum C."/>
            <person name="Ng V."/>
            <person name="Clum A."/>
            <person name="Steindorff A."/>
            <person name="Ohm R."/>
            <person name="Martin F."/>
            <person name="Silar P."/>
            <person name="Natvig D."/>
            <person name="Lalanne C."/>
            <person name="Gautier V."/>
            <person name="Ament-Velasquez S.L."/>
            <person name="Kruys A."/>
            <person name="Hutchinson M.I."/>
            <person name="Powell A.J."/>
            <person name="Barry K."/>
            <person name="Miller A.N."/>
            <person name="Grigoriev I.V."/>
            <person name="Debuchy R."/>
            <person name="Gladieux P."/>
            <person name="Thoren M.H."/>
            <person name="Johannesson H."/>
        </authorList>
    </citation>
    <scope>NUCLEOTIDE SEQUENCE</scope>
    <source>
        <strain evidence="3">SMH4131-1</strain>
    </source>
</reference>
<evidence type="ECO:0000256" key="2">
    <source>
        <dbReference type="SAM" id="SignalP"/>
    </source>
</evidence>
<evidence type="ECO:0000256" key="1">
    <source>
        <dbReference type="SAM" id="MobiDB-lite"/>
    </source>
</evidence>
<feature type="chain" id="PRO_5042231313" description="Secreted protein" evidence="2">
    <location>
        <begin position="27"/>
        <end position="83"/>
    </location>
</feature>
<feature type="signal peptide" evidence="2">
    <location>
        <begin position="1"/>
        <end position="26"/>
    </location>
</feature>
<gene>
    <name evidence="3" type="ORF">B0T19DRAFT_149193</name>
</gene>
<keyword evidence="2" id="KW-0732">Signal</keyword>
<evidence type="ECO:0000313" key="4">
    <source>
        <dbReference type="Proteomes" id="UP001286456"/>
    </source>
</evidence>
<dbReference type="Proteomes" id="UP001286456">
    <property type="component" value="Unassembled WGS sequence"/>
</dbReference>
<proteinExistence type="predicted"/>
<sequence>MRIRGEKIGKTLLFLSGFLLSAPSSGQQRHLICHNHTTETQNANDQHKPPPIIDKAHNLAPAATRVSQNTRPRRHLFKPNLKL</sequence>
<accession>A0AAE0IL57</accession>
<evidence type="ECO:0008006" key="5">
    <source>
        <dbReference type="Google" id="ProtNLM"/>
    </source>
</evidence>
<organism evidence="3 4">
    <name type="scientific">Cercophora scortea</name>
    <dbReference type="NCBI Taxonomy" id="314031"/>
    <lineage>
        <taxon>Eukaryota</taxon>
        <taxon>Fungi</taxon>
        <taxon>Dikarya</taxon>
        <taxon>Ascomycota</taxon>
        <taxon>Pezizomycotina</taxon>
        <taxon>Sordariomycetes</taxon>
        <taxon>Sordariomycetidae</taxon>
        <taxon>Sordariales</taxon>
        <taxon>Lasiosphaeriaceae</taxon>
        <taxon>Cercophora</taxon>
    </lineage>
</organism>
<name>A0AAE0IL57_9PEZI</name>
<protein>
    <recommendedName>
        <fullName evidence="5">Secreted protein</fullName>
    </recommendedName>
</protein>
<reference evidence="3" key="1">
    <citation type="journal article" date="2023" name="Mol. Phylogenet. Evol.">
        <title>Genome-scale phylogeny and comparative genomics of the fungal order Sordariales.</title>
        <authorList>
            <person name="Hensen N."/>
            <person name="Bonometti L."/>
            <person name="Westerberg I."/>
            <person name="Brannstrom I.O."/>
            <person name="Guillou S."/>
            <person name="Cros-Aarteil S."/>
            <person name="Calhoun S."/>
            <person name="Haridas S."/>
            <person name="Kuo A."/>
            <person name="Mondo S."/>
            <person name="Pangilinan J."/>
            <person name="Riley R."/>
            <person name="LaButti K."/>
            <person name="Andreopoulos B."/>
            <person name="Lipzen A."/>
            <person name="Chen C."/>
            <person name="Yan M."/>
            <person name="Daum C."/>
            <person name="Ng V."/>
            <person name="Clum A."/>
            <person name="Steindorff A."/>
            <person name="Ohm R.A."/>
            <person name="Martin F."/>
            <person name="Silar P."/>
            <person name="Natvig D.O."/>
            <person name="Lalanne C."/>
            <person name="Gautier V."/>
            <person name="Ament-Velasquez S.L."/>
            <person name="Kruys A."/>
            <person name="Hutchinson M.I."/>
            <person name="Powell A.J."/>
            <person name="Barry K."/>
            <person name="Miller A.N."/>
            <person name="Grigoriev I.V."/>
            <person name="Debuchy R."/>
            <person name="Gladieux P."/>
            <person name="Hiltunen Thoren M."/>
            <person name="Johannesson H."/>
        </authorList>
    </citation>
    <scope>NUCLEOTIDE SEQUENCE</scope>
    <source>
        <strain evidence="3">SMH4131-1</strain>
    </source>
</reference>
<dbReference type="EMBL" id="JAUEPO010000003">
    <property type="protein sequence ID" value="KAK3326949.1"/>
    <property type="molecule type" value="Genomic_DNA"/>
</dbReference>
<evidence type="ECO:0000313" key="3">
    <source>
        <dbReference type="EMBL" id="KAK3326949.1"/>
    </source>
</evidence>
<keyword evidence="4" id="KW-1185">Reference proteome</keyword>